<sequence>MRNDTQNPIHKALALSEIRSHIGYFLIGSNKDLITCMLVCKQWRQDFRRLLYLHLDLTPNRHSNSVAILPMQWRAFGPYTQSLAIKEPAISNRGVMGQLKRGKLPGSSDPKFVQSIDYNLDPASHCPNLLHLTIKIDPKLVSFCCWNKQDHARDDDDDDDDDDGDDGASAYSSTTAVTCDSRMEMFFIKTSNRVQALLHRHPQLQSFRWIGISEAHMDHLGRYFLSTLHHTQLAELHLEHLITSVPELNRIIANLPSLRTLYLRTLFLESTPKWPDLSSSTEDEMSVLSLSEPPSLETPPSPEAPPSLHQQSSIVLDLQGIRHLTLIRPRFPLLHLIILGPALQQLYLAECQFPPGFDHLTGSQNAGSIPTSTTETSTSAFSVHWTCPQLKVFTHDKAPVQPMVFTHNLLDSSQSTLHSLSFTSYNLEAMFVSDMISHNHCKILTHLDLTNSAWIKSASVQLLLCHCPELIDFTGPQGVLWGEDMAQSPLSWACLKLKRLRLLICLARPDSEMWEQNLKDPRQLHGGRIQSDHVPLGFPLQEVLGAGNEASRLQGSLTGIVTGGDDVDDEDVDEDDVDVEGAHGPTVRSTSDSIWLRDVQNVVLDQLAKLTQLELLDLSGGFSTFHFLVEYPRGVPWTLDAGLDRLRGLSKMRELIVTGWEDKMRRPEAKWMKQFWPDLRSIVNRSGNLTRGFMRMKGSKANEEFAVGWMAFEICLAQEWPERFAGTWSPEDLALGRL</sequence>
<dbReference type="AlphaFoldDB" id="A0A9P6U261"/>
<dbReference type="InterPro" id="IPR032675">
    <property type="entry name" value="LRR_dom_sf"/>
</dbReference>
<proteinExistence type="predicted"/>
<dbReference type="Proteomes" id="UP000726737">
    <property type="component" value="Unassembled WGS sequence"/>
</dbReference>
<organism evidence="2 3">
    <name type="scientific">Mortierella polycephala</name>
    <dbReference type="NCBI Taxonomy" id="41804"/>
    <lineage>
        <taxon>Eukaryota</taxon>
        <taxon>Fungi</taxon>
        <taxon>Fungi incertae sedis</taxon>
        <taxon>Mucoromycota</taxon>
        <taxon>Mortierellomycotina</taxon>
        <taxon>Mortierellomycetes</taxon>
        <taxon>Mortierellales</taxon>
        <taxon>Mortierellaceae</taxon>
        <taxon>Mortierella</taxon>
    </lineage>
</organism>
<dbReference type="SUPFAM" id="SSF52047">
    <property type="entry name" value="RNI-like"/>
    <property type="match status" value="1"/>
</dbReference>
<evidence type="ECO:0000313" key="2">
    <source>
        <dbReference type="EMBL" id="KAG0256409.1"/>
    </source>
</evidence>
<feature type="compositionally biased region" description="Acidic residues" evidence="1">
    <location>
        <begin position="155"/>
        <end position="166"/>
    </location>
</feature>
<dbReference type="Gene3D" id="3.80.10.10">
    <property type="entry name" value="Ribonuclease Inhibitor"/>
    <property type="match status" value="1"/>
</dbReference>
<evidence type="ECO:0000313" key="3">
    <source>
        <dbReference type="Proteomes" id="UP000726737"/>
    </source>
</evidence>
<protein>
    <recommendedName>
        <fullName evidence="4">F-box domain-containing protein</fullName>
    </recommendedName>
</protein>
<evidence type="ECO:0000256" key="1">
    <source>
        <dbReference type="SAM" id="MobiDB-lite"/>
    </source>
</evidence>
<comment type="caution">
    <text evidence="2">The sequence shown here is derived from an EMBL/GenBank/DDBJ whole genome shotgun (WGS) entry which is preliminary data.</text>
</comment>
<dbReference type="EMBL" id="JAAAJA010000300">
    <property type="protein sequence ID" value="KAG0256409.1"/>
    <property type="molecule type" value="Genomic_DNA"/>
</dbReference>
<feature type="compositionally biased region" description="Low complexity" evidence="1">
    <location>
        <begin position="286"/>
        <end position="295"/>
    </location>
</feature>
<feature type="compositionally biased region" description="Acidic residues" evidence="1">
    <location>
        <begin position="565"/>
        <end position="579"/>
    </location>
</feature>
<gene>
    <name evidence="2" type="ORF">BG011_004575</name>
</gene>
<feature type="region of interest" description="Disordered" evidence="1">
    <location>
        <begin position="564"/>
        <end position="584"/>
    </location>
</feature>
<reference evidence="2" key="1">
    <citation type="journal article" date="2020" name="Fungal Divers.">
        <title>Resolving the Mortierellaceae phylogeny through synthesis of multi-gene phylogenetics and phylogenomics.</title>
        <authorList>
            <person name="Vandepol N."/>
            <person name="Liber J."/>
            <person name="Desiro A."/>
            <person name="Na H."/>
            <person name="Kennedy M."/>
            <person name="Barry K."/>
            <person name="Grigoriev I.V."/>
            <person name="Miller A.N."/>
            <person name="O'Donnell K."/>
            <person name="Stajich J.E."/>
            <person name="Bonito G."/>
        </authorList>
    </citation>
    <scope>NUCLEOTIDE SEQUENCE</scope>
    <source>
        <strain evidence="2">KOD948</strain>
    </source>
</reference>
<keyword evidence="3" id="KW-1185">Reference proteome</keyword>
<dbReference type="OrthoDB" id="2373389at2759"/>
<accession>A0A9P6U261</accession>
<evidence type="ECO:0008006" key="4">
    <source>
        <dbReference type="Google" id="ProtNLM"/>
    </source>
</evidence>
<name>A0A9P6U261_9FUNG</name>
<feature type="region of interest" description="Disordered" evidence="1">
    <location>
        <begin position="285"/>
        <end position="309"/>
    </location>
</feature>
<feature type="compositionally biased region" description="Pro residues" evidence="1">
    <location>
        <begin position="296"/>
        <end position="305"/>
    </location>
</feature>
<feature type="region of interest" description="Disordered" evidence="1">
    <location>
        <begin position="152"/>
        <end position="171"/>
    </location>
</feature>